<protein>
    <submittedName>
        <fullName evidence="1">Uncharacterized protein</fullName>
    </submittedName>
</protein>
<sequence length="34" mass="3811">MKSCINITSQCIEERKIATSVAQPLNYLNQGQKT</sequence>
<dbReference type="EMBL" id="GGEC01068316">
    <property type="protein sequence ID" value="MBX48800.1"/>
    <property type="molecule type" value="Transcribed_RNA"/>
</dbReference>
<organism evidence="1">
    <name type="scientific">Rhizophora mucronata</name>
    <name type="common">Asiatic mangrove</name>
    <dbReference type="NCBI Taxonomy" id="61149"/>
    <lineage>
        <taxon>Eukaryota</taxon>
        <taxon>Viridiplantae</taxon>
        <taxon>Streptophyta</taxon>
        <taxon>Embryophyta</taxon>
        <taxon>Tracheophyta</taxon>
        <taxon>Spermatophyta</taxon>
        <taxon>Magnoliopsida</taxon>
        <taxon>eudicotyledons</taxon>
        <taxon>Gunneridae</taxon>
        <taxon>Pentapetalae</taxon>
        <taxon>rosids</taxon>
        <taxon>fabids</taxon>
        <taxon>Malpighiales</taxon>
        <taxon>Rhizophoraceae</taxon>
        <taxon>Rhizophora</taxon>
    </lineage>
</organism>
<dbReference type="AlphaFoldDB" id="A0A2P2P259"/>
<proteinExistence type="predicted"/>
<evidence type="ECO:0000313" key="1">
    <source>
        <dbReference type="EMBL" id="MBX48800.1"/>
    </source>
</evidence>
<name>A0A2P2P259_RHIMU</name>
<reference evidence="1" key="1">
    <citation type="submission" date="2018-02" db="EMBL/GenBank/DDBJ databases">
        <title>Rhizophora mucronata_Transcriptome.</title>
        <authorList>
            <person name="Meera S.P."/>
            <person name="Sreeshan A."/>
            <person name="Augustine A."/>
        </authorList>
    </citation>
    <scope>NUCLEOTIDE SEQUENCE</scope>
    <source>
        <tissue evidence="1">Leaf</tissue>
    </source>
</reference>
<accession>A0A2P2P259</accession>